<evidence type="ECO:0008006" key="4">
    <source>
        <dbReference type="Google" id="ProtNLM"/>
    </source>
</evidence>
<gene>
    <name evidence="2" type="ORF">M404DRAFT_24194</name>
</gene>
<dbReference type="STRING" id="870435.A0A0C3PFM8"/>
<evidence type="ECO:0000256" key="1">
    <source>
        <dbReference type="SAM" id="MobiDB-lite"/>
    </source>
</evidence>
<evidence type="ECO:0000313" key="2">
    <source>
        <dbReference type="EMBL" id="KIO07106.1"/>
    </source>
</evidence>
<reference evidence="2 3" key="1">
    <citation type="submission" date="2014-04" db="EMBL/GenBank/DDBJ databases">
        <authorList>
            <consortium name="DOE Joint Genome Institute"/>
            <person name="Kuo A."/>
            <person name="Kohler A."/>
            <person name="Costa M.D."/>
            <person name="Nagy L.G."/>
            <person name="Floudas D."/>
            <person name="Copeland A."/>
            <person name="Barry K.W."/>
            <person name="Cichocki N."/>
            <person name="Veneault-Fourrey C."/>
            <person name="LaButti K."/>
            <person name="Lindquist E.A."/>
            <person name="Lipzen A."/>
            <person name="Lundell T."/>
            <person name="Morin E."/>
            <person name="Murat C."/>
            <person name="Sun H."/>
            <person name="Tunlid A."/>
            <person name="Henrissat B."/>
            <person name="Grigoriev I.V."/>
            <person name="Hibbett D.S."/>
            <person name="Martin F."/>
            <person name="Nordberg H.P."/>
            <person name="Cantor M.N."/>
            <person name="Hua S.X."/>
        </authorList>
    </citation>
    <scope>NUCLEOTIDE SEQUENCE [LARGE SCALE GENOMIC DNA]</scope>
    <source>
        <strain evidence="2 3">Marx 270</strain>
    </source>
</reference>
<feature type="region of interest" description="Disordered" evidence="1">
    <location>
        <begin position="1"/>
        <end position="28"/>
    </location>
</feature>
<proteinExistence type="predicted"/>
<name>A0A0C3PFM8_PISTI</name>
<dbReference type="Proteomes" id="UP000054217">
    <property type="component" value="Unassembled WGS sequence"/>
</dbReference>
<dbReference type="OrthoDB" id="5596707at2759"/>
<reference evidence="3" key="2">
    <citation type="submission" date="2015-01" db="EMBL/GenBank/DDBJ databases">
        <title>Evolutionary Origins and Diversification of the Mycorrhizal Mutualists.</title>
        <authorList>
            <consortium name="DOE Joint Genome Institute"/>
            <consortium name="Mycorrhizal Genomics Consortium"/>
            <person name="Kohler A."/>
            <person name="Kuo A."/>
            <person name="Nagy L.G."/>
            <person name="Floudas D."/>
            <person name="Copeland A."/>
            <person name="Barry K.W."/>
            <person name="Cichocki N."/>
            <person name="Veneault-Fourrey C."/>
            <person name="LaButti K."/>
            <person name="Lindquist E.A."/>
            <person name="Lipzen A."/>
            <person name="Lundell T."/>
            <person name="Morin E."/>
            <person name="Murat C."/>
            <person name="Riley R."/>
            <person name="Ohm R."/>
            <person name="Sun H."/>
            <person name="Tunlid A."/>
            <person name="Henrissat B."/>
            <person name="Grigoriev I.V."/>
            <person name="Hibbett D.S."/>
            <person name="Martin F."/>
        </authorList>
    </citation>
    <scope>NUCLEOTIDE SEQUENCE [LARGE SCALE GENOMIC DNA]</scope>
    <source>
        <strain evidence="3">Marx 270</strain>
    </source>
</reference>
<dbReference type="EMBL" id="KN831961">
    <property type="protein sequence ID" value="KIO07106.1"/>
    <property type="molecule type" value="Genomic_DNA"/>
</dbReference>
<protein>
    <recommendedName>
        <fullName evidence="4">Retrotransposon gag domain-containing protein</fullName>
    </recommendedName>
</protein>
<evidence type="ECO:0000313" key="3">
    <source>
        <dbReference type="Proteomes" id="UP000054217"/>
    </source>
</evidence>
<keyword evidence="3" id="KW-1185">Reference proteome</keyword>
<sequence length="319" mass="38207">MDSSSSDSSEEEERRRYCRRKEKRCEKERHSKYRILSMEAWEPRRRTAQPEELSEGQHILRLLGQGALASEKPKLLEKMPSRSSDKAPKFSGKTADLVCYLEEIHHLCKKAGCTDEYEWPRWAIWYLDNDTANLWMQLMEETTGRWDEFVEVLSRKIIATEDDLGEYLQQYETIVGYLNRRYKLAQEDYDSYFWEGLDPELQKDTLENLKFRNGLHNSDNPWPMNKVLQEIKELLRHGMDEPMYQLIDEWMARDRRRREEQQVPIIWIEHEEDPLTNTNMFVVAHNAFQYVERARIEEYVSDGEDMAKEVISETEYEAQ</sequence>
<dbReference type="AlphaFoldDB" id="A0A0C3PFM8"/>
<dbReference type="HOGENOM" id="CLU_871901_0_0_1"/>
<organism evidence="2 3">
    <name type="scientific">Pisolithus tinctorius Marx 270</name>
    <dbReference type="NCBI Taxonomy" id="870435"/>
    <lineage>
        <taxon>Eukaryota</taxon>
        <taxon>Fungi</taxon>
        <taxon>Dikarya</taxon>
        <taxon>Basidiomycota</taxon>
        <taxon>Agaricomycotina</taxon>
        <taxon>Agaricomycetes</taxon>
        <taxon>Agaricomycetidae</taxon>
        <taxon>Boletales</taxon>
        <taxon>Sclerodermatineae</taxon>
        <taxon>Pisolithaceae</taxon>
        <taxon>Pisolithus</taxon>
    </lineage>
</organism>
<dbReference type="InParanoid" id="A0A0C3PFM8"/>
<accession>A0A0C3PFM8</accession>